<dbReference type="Proteomes" id="UP001529380">
    <property type="component" value="Unassembled WGS sequence"/>
</dbReference>
<evidence type="ECO:0000313" key="5">
    <source>
        <dbReference type="EMBL" id="TCL60188.1"/>
    </source>
</evidence>
<gene>
    <name evidence="5" type="ORF">EDD77_10466</name>
    <name evidence="4" type="ORF">QUW08_01585</name>
</gene>
<dbReference type="InterPro" id="IPR036894">
    <property type="entry name" value="YbaB-like_sf"/>
</dbReference>
<dbReference type="OrthoDB" id="9795263at2"/>
<sequence length="112" mass="12282">MKARLPQGFGKPDVNALMRQAQKMQEEMKAKQEELENTEYQASAGGGMVQITMTGKHEITSIKINPEIVDKDDIEMLEDMVAAAVNEAVRVVDADSDKAMQELTGNANFPGL</sequence>
<dbReference type="GO" id="GO:0043590">
    <property type="term" value="C:bacterial nucleoid"/>
    <property type="evidence" value="ECO:0007669"/>
    <property type="project" value="UniProtKB-UniRule"/>
</dbReference>
<keyword evidence="2" id="KW-0963">Cytoplasm</keyword>
<feature type="coiled-coil region" evidence="3">
    <location>
        <begin position="14"/>
        <end position="41"/>
    </location>
</feature>
<accession>A0A4R1R455</accession>
<dbReference type="HAMAP" id="MF_00274">
    <property type="entry name" value="DNA_YbaB_EbfC"/>
    <property type="match status" value="1"/>
</dbReference>
<evidence type="ECO:0000313" key="4">
    <source>
        <dbReference type="EMBL" id="MDM8199994.1"/>
    </source>
</evidence>
<dbReference type="GeneID" id="97381759"/>
<comment type="subunit">
    <text evidence="2">Homodimer.</text>
</comment>
<dbReference type="Pfam" id="PF02575">
    <property type="entry name" value="YbaB_DNA_bd"/>
    <property type="match status" value="1"/>
</dbReference>
<comment type="function">
    <text evidence="2">Binds to DNA and alters its conformation. May be involved in regulation of gene expression, nucleoid organization and DNA protection.</text>
</comment>
<dbReference type="GO" id="GO:0005829">
    <property type="term" value="C:cytosol"/>
    <property type="evidence" value="ECO:0007669"/>
    <property type="project" value="TreeGrafter"/>
</dbReference>
<evidence type="ECO:0000313" key="7">
    <source>
        <dbReference type="Proteomes" id="UP001529380"/>
    </source>
</evidence>
<dbReference type="EMBL" id="SLUM01000004">
    <property type="protein sequence ID" value="TCL60188.1"/>
    <property type="molecule type" value="Genomic_DNA"/>
</dbReference>
<evidence type="ECO:0000256" key="3">
    <source>
        <dbReference type="SAM" id="Coils"/>
    </source>
</evidence>
<reference evidence="5 6" key="1">
    <citation type="submission" date="2019-03" db="EMBL/GenBank/DDBJ databases">
        <title>Genomic Encyclopedia of Type Strains, Phase IV (KMG-IV): sequencing the most valuable type-strain genomes for metagenomic binning, comparative biology and taxonomic classification.</title>
        <authorList>
            <person name="Goeker M."/>
        </authorList>
    </citation>
    <scope>NUCLEOTIDE SEQUENCE [LARGE SCALE GENOMIC DNA]</scope>
    <source>
        <strain evidence="5 6">DSM 100451</strain>
    </source>
</reference>
<dbReference type="PANTHER" id="PTHR33449:SF1">
    <property type="entry name" value="NUCLEOID-ASSOCIATED PROTEIN YBAB"/>
    <property type="match status" value="1"/>
</dbReference>
<dbReference type="STRING" id="1650663.GCA_001486665_02740"/>
<dbReference type="EMBL" id="JAUDCL010000002">
    <property type="protein sequence ID" value="MDM8199994.1"/>
    <property type="molecule type" value="Genomic_DNA"/>
</dbReference>
<reference evidence="7" key="3">
    <citation type="submission" date="2023-06" db="EMBL/GenBank/DDBJ databases">
        <title>Identification and characterization of horizontal gene transfer across gut microbiota members of farm animals based on homology search.</title>
        <authorList>
            <person name="Zeman M."/>
            <person name="Kubasova T."/>
            <person name="Jahodarova E."/>
            <person name="Nykrynova M."/>
            <person name="Rychlik I."/>
        </authorList>
    </citation>
    <scope>NUCLEOTIDE SEQUENCE [LARGE SCALE GENOMIC DNA]</scope>
    <source>
        <strain evidence="7">ET340</strain>
    </source>
</reference>
<dbReference type="NCBIfam" id="TIGR00103">
    <property type="entry name" value="DNA_YbaB_EbfC"/>
    <property type="match status" value="1"/>
</dbReference>
<dbReference type="Gene3D" id="3.30.1310.10">
    <property type="entry name" value="Nucleoid-associated protein YbaB-like domain"/>
    <property type="match status" value="1"/>
</dbReference>
<proteinExistence type="inferred from homology"/>
<dbReference type="PIRSF" id="PIRSF004555">
    <property type="entry name" value="UCP004555"/>
    <property type="match status" value="1"/>
</dbReference>
<dbReference type="AlphaFoldDB" id="A0A4R1R455"/>
<dbReference type="InterPro" id="IPR004401">
    <property type="entry name" value="YbaB/EbfC"/>
</dbReference>
<organism evidence="5 6">
    <name type="scientific">Allofournierella massiliensis</name>
    <dbReference type="NCBI Taxonomy" id="1650663"/>
    <lineage>
        <taxon>Bacteria</taxon>
        <taxon>Bacillati</taxon>
        <taxon>Bacillota</taxon>
        <taxon>Clostridia</taxon>
        <taxon>Eubacteriales</taxon>
        <taxon>Oscillospiraceae</taxon>
        <taxon>Allofournierella</taxon>
    </lineage>
</organism>
<reference evidence="4 7" key="2">
    <citation type="submission" date="2023-06" db="EMBL/GenBank/DDBJ databases">
        <title>Identification and characterization of horizontal gene transfer across gut microbiota members of farm animals based on homology search.</title>
        <authorList>
            <person name="Schwarzerova J."/>
            <person name="Nykrynova M."/>
            <person name="Jureckova K."/>
            <person name="Cejkova D."/>
            <person name="Rychlik I."/>
        </authorList>
    </citation>
    <scope>NUCLEOTIDE SEQUENCE [LARGE SCALE GENOMIC DNA]</scope>
    <source>
        <strain evidence="4 7">ET340</strain>
    </source>
</reference>
<dbReference type="GO" id="GO:0003677">
    <property type="term" value="F:DNA binding"/>
    <property type="evidence" value="ECO:0007669"/>
    <property type="project" value="UniProtKB-UniRule"/>
</dbReference>
<keyword evidence="3" id="KW-0175">Coiled coil</keyword>
<evidence type="ECO:0000313" key="6">
    <source>
        <dbReference type="Proteomes" id="UP000295184"/>
    </source>
</evidence>
<evidence type="ECO:0000256" key="2">
    <source>
        <dbReference type="HAMAP-Rule" id="MF_00274"/>
    </source>
</evidence>
<dbReference type="Proteomes" id="UP000295184">
    <property type="component" value="Unassembled WGS sequence"/>
</dbReference>
<dbReference type="SUPFAM" id="SSF82607">
    <property type="entry name" value="YbaB-like"/>
    <property type="match status" value="1"/>
</dbReference>
<comment type="similarity">
    <text evidence="2">Belongs to the YbaB/EbfC family.</text>
</comment>
<comment type="caution">
    <text evidence="5">The sequence shown here is derived from an EMBL/GenBank/DDBJ whole genome shotgun (WGS) entry which is preliminary data.</text>
</comment>
<name>A0A4R1R455_9FIRM</name>
<protein>
    <recommendedName>
        <fullName evidence="2">Nucleoid-associated protein EDD77_10466</fullName>
    </recommendedName>
</protein>
<keyword evidence="1 2" id="KW-0238">DNA-binding</keyword>
<reference evidence="4 7" key="4">
    <citation type="submission" date="2023-06" db="EMBL/GenBank/DDBJ databases">
        <authorList>
            <person name="Zeman M."/>
            <person name="Kubasova T."/>
            <person name="Jahodarova E."/>
            <person name="Nykrynova M."/>
            <person name="Rychlik I."/>
        </authorList>
    </citation>
    <scope>NUCLEOTIDE SEQUENCE [LARGE SCALE GENOMIC DNA]</scope>
    <source>
        <strain evidence="4 7">ET340</strain>
    </source>
</reference>
<evidence type="ECO:0000256" key="1">
    <source>
        <dbReference type="ARBA" id="ARBA00023125"/>
    </source>
</evidence>
<dbReference type="RefSeq" id="WP_058965836.1">
    <property type="nucleotide sequence ID" value="NZ_CABKVM010000018.1"/>
</dbReference>
<keyword evidence="7" id="KW-1185">Reference proteome</keyword>
<dbReference type="PANTHER" id="PTHR33449">
    <property type="entry name" value="NUCLEOID-ASSOCIATED PROTEIN YBAB"/>
    <property type="match status" value="1"/>
</dbReference>
<comment type="subcellular location">
    <subcellularLocation>
        <location evidence="2">Cytoplasm</location>
        <location evidence="2">Nucleoid</location>
    </subcellularLocation>
</comment>